<organism evidence="1 2">
    <name type="scientific">Pisolithus microcarpus 441</name>
    <dbReference type="NCBI Taxonomy" id="765257"/>
    <lineage>
        <taxon>Eukaryota</taxon>
        <taxon>Fungi</taxon>
        <taxon>Dikarya</taxon>
        <taxon>Basidiomycota</taxon>
        <taxon>Agaricomycotina</taxon>
        <taxon>Agaricomycetes</taxon>
        <taxon>Agaricomycetidae</taxon>
        <taxon>Boletales</taxon>
        <taxon>Sclerodermatineae</taxon>
        <taxon>Pisolithaceae</taxon>
        <taxon>Pisolithus</taxon>
    </lineage>
</organism>
<dbReference type="Gene3D" id="3.80.10.10">
    <property type="entry name" value="Ribonuclease Inhibitor"/>
    <property type="match status" value="1"/>
</dbReference>
<dbReference type="HOGENOM" id="CLU_034219_0_0_1"/>
<accession>A0A0C9Z066</accession>
<evidence type="ECO:0008006" key="3">
    <source>
        <dbReference type="Google" id="ProtNLM"/>
    </source>
</evidence>
<evidence type="ECO:0000313" key="2">
    <source>
        <dbReference type="Proteomes" id="UP000054018"/>
    </source>
</evidence>
<dbReference type="AlphaFoldDB" id="A0A0C9Z066"/>
<protein>
    <recommendedName>
        <fullName evidence="3">F-box domain-containing protein</fullName>
    </recommendedName>
</protein>
<evidence type="ECO:0000313" key="1">
    <source>
        <dbReference type="EMBL" id="KIK19664.1"/>
    </source>
</evidence>
<keyword evidence="2" id="KW-1185">Reference proteome</keyword>
<dbReference type="OrthoDB" id="2642492at2759"/>
<name>A0A0C9Z066_9AGAM</name>
<dbReference type="STRING" id="765257.A0A0C9Z066"/>
<proteinExistence type="predicted"/>
<gene>
    <name evidence="1" type="ORF">PISMIDRAFT_24329</name>
</gene>
<dbReference type="EMBL" id="KN833780">
    <property type="protein sequence ID" value="KIK19664.1"/>
    <property type="molecule type" value="Genomic_DNA"/>
</dbReference>
<reference evidence="2" key="2">
    <citation type="submission" date="2015-01" db="EMBL/GenBank/DDBJ databases">
        <title>Evolutionary Origins and Diversification of the Mycorrhizal Mutualists.</title>
        <authorList>
            <consortium name="DOE Joint Genome Institute"/>
            <consortium name="Mycorrhizal Genomics Consortium"/>
            <person name="Kohler A."/>
            <person name="Kuo A."/>
            <person name="Nagy L.G."/>
            <person name="Floudas D."/>
            <person name="Copeland A."/>
            <person name="Barry K.W."/>
            <person name="Cichocki N."/>
            <person name="Veneault-Fourrey C."/>
            <person name="LaButti K."/>
            <person name="Lindquist E.A."/>
            <person name="Lipzen A."/>
            <person name="Lundell T."/>
            <person name="Morin E."/>
            <person name="Murat C."/>
            <person name="Riley R."/>
            <person name="Ohm R."/>
            <person name="Sun H."/>
            <person name="Tunlid A."/>
            <person name="Henrissat B."/>
            <person name="Grigoriev I.V."/>
            <person name="Hibbett D.S."/>
            <person name="Martin F."/>
        </authorList>
    </citation>
    <scope>NUCLEOTIDE SEQUENCE [LARGE SCALE GENOMIC DNA]</scope>
    <source>
        <strain evidence="2">441</strain>
    </source>
</reference>
<dbReference type="Proteomes" id="UP000054018">
    <property type="component" value="Unassembled WGS sequence"/>
</dbReference>
<sequence length="519" mass="58090">MEGLYGIPMFPPVTLSEEFLWMVAVVEAEELDEILQTLHSTIVYTSQWRNTLASAARLPGDVLLLIFEHASPDRDTRMLRIFSQRCANLHIEGYGDDIEEILRSDITADEVPLLHRLSIHNISCFHNATTVTQLLSVLESLPNLKDLQLENSFISGEMDGHTHPRKVLLTQLTSLIFESSTVAGAVFLAALELPLLVKLEVAVDVGQLSTNICQFMGGVQLATSKMPHLPSLYIYYGHRLLIFQSNNFHRFPRLRVTFKNWALPDPDIPDTRFTDLIRGITDVAVLRRTQELKLSLPISIEQCLAPDAWTYFLHHLKAVSHISFGAHAPVFLICTLFLDACHTYEGMQAQLQLLPSLKHITLLSHPELQVLVHVLADARSHVGVPLGISASLQTHPHVSQHTGQPIEVVRQTVLDWLADPVVHSIPGDSTLFVDDEGTDSDEPDELDELLDEVDASIPRAFRVLGKIYDKGALVEYILGSEKRYLATSSRQSIKLSIVVDFPQMVRTYAERVECPTSLT</sequence>
<reference evidence="1 2" key="1">
    <citation type="submission" date="2014-04" db="EMBL/GenBank/DDBJ databases">
        <authorList>
            <consortium name="DOE Joint Genome Institute"/>
            <person name="Kuo A."/>
            <person name="Kohler A."/>
            <person name="Costa M.D."/>
            <person name="Nagy L.G."/>
            <person name="Floudas D."/>
            <person name="Copeland A."/>
            <person name="Barry K.W."/>
            <person name="Cichocki N."/>
            <person name="Veneault-Fourrey C."/>
            <person name="LaButti K."/>
            <person name="Lindquist E.A."/>
            <person name="Lipzen A."/>
            <person name="Lundell T."/>
            <person name="Morin E."/>
            <person name="Murat C."/>
            <person name="Sun H."/>
            <person name="Tunlid A."/>
            <person name="Henrissat B."/>
            <person name="Grigoriev I.V."/>
            <person name="Hibbett D.S."/>
            <person name="Martin F."/>
            <person name="Nordberg H.P."/>
            <person name="Cantor M.N."/>
            <person name="Hua S.X."/>
        </authorList>
    </citation>
    <scope>NUCLEOTIDE SEQUENCE [LARGE SCALE GENOMIC DNA]</scope>
    <source>
        <strain evidence="1 2">441</strain>
    </source>
</reference>
<dbReference type="InterPro" id="IPR032675">
    <property type="entry name" value="LRR_dom_sf"/>
</dbReference>